<protein>
    <submittedName>
        <fullName evidence="2">Poly(Beta-D-mannuronate) lyase</fullName>
    </submittedName>
</protein>
<keyword evidence="3" id="KW-1185">Reference proteome</keyword>
<accession>A0A1I6PPJ0</accession>
<name>A0A1I6PPJ0_9FLAO</name>
<organism evidence="2 3">
    <name type="scientific">Lutibacter maritimus</name>
    <dbReference type="NCBI Taxonomy" id="593133"/>
    <lineage>
        <taxon>Bacteria</taxon>
        <taxon>Pseudomonadati</taxon>
        <taxon>Bacteroidota</taxon>
        <taxon>Flavobacteriia</taxon>
        <taxon>Flavobacteriales</taxon>
        <taxon>Flavobacteriaceae</taxon>
        <taxon>Lutibacter</taxon>
    </lineage>
</organism>
<dbReference type="OrthoDB" id="6475864at2"/>
<dbReference type="SUPFAM" id="SSF51126">
    <property type="entry name" value="Pectin lyase-like"/>
    <property type="match status" value="2"/>
</dbReference>
<feature type="chain" id="PRO_5011779874" evidence="1">
    <location>
        <begin position="21"/>
        <end position="800"/>
    </location>
</feature>
<dbReference type="EMBL" id="FOZP01000002">
    <property type="protein sequence ID" value="SFS42143.1"/>
    <property type="molecule type" value="Genomic_DNA"/>
</dbReference>
<keyword evidence="2" id="KW-0456">Lyase</keyword>
<dbReference type="CDD" id="cd14251">
    <property type="entry name" value="PL-6"/>
    <property type="match status" value="1"/>
</dbReference>
<dbReference type="InterPro" id="IPR011050">
    <property type="entry name" value="Pectin_lyase_fold/virulence"/>
</dbReference>
<dbReference type="InterPro" id="IPR012334">
    <property type="entry name" value="Pectin_lyas_fold"/>
</dbReference>
<reference evidence="3" key="1">
    <citation type="submission" date="2016-10" db="EMBL/GenBank/DDBJ databases">
        <authorList>
            <person name="Varghese N."/>
            <person name="Submissions S."/>
        </authorList>
    </citation>
    <scope>NUCLEOTIDE SEQUENCE [LARGE SCALE GENOMIC DNA]</scope>
    <source>
        <strain evidence="3">DSM 24450</strain>
    </source>
</reference>
<sequence length="800" mass="88435">MKLKFSYLFLLFTQINIALFSQTQKTIVETIDQFNNAIKNAIPGNTIILKNGIWKDVQLNVNGIGTKEAPITITAEKEGEVIITGNSKLTISGKYMVVSGLWFKDGVPIDKEVISFKKDSKTFAYNCRLTNCTISNYNPTDKSIETHWVDMWGKNNRVDHNNFTGKTNEGTTLVVWLKGEEHIENNHLIDHNFFGERPELGVNGGETIRIGTSENSMKSSKSTVEYNIFKHCNGEIEIISNKSCDNIYRNNLFLESEGTLTLRHGNRALVENNVFVGNNNPRVGGIRIIGEDHTVQNNLLIGISGDDYRAPIVVMNGVQNSPLNRYFQVKNATIQNNTLINCNAVQFGAGKDNEKTLAPINSVFANNLITNTNSGKIYNANDVISGITFTSNFVDADVEIDGNYFTKVIVDWEMLGSLPMPSENNNLLKSAIKIATSPVVDITNSARTYFVAGAFNLGNKLIPEAINAIAGPTWKPLIEEPTLVKKAQTLVVDPGVETLSKALKKANSGDVLLLNPGIYLVDKSMKINGNISIIGKNEGNGVEIKANENLEKPISYFFRVTQGASFTMKNIMLNGDAKEVVKYAVVSPDENESEIYNLSIDNCQLVNFTNKNGGSVFKAYIGTMADTINIKNTLISDAYRGLNLSYEKDPLGKYNAKNLIVHNTVFKNIDEFAINYYKSGSTVDGGNLRVTNCVFSKVYNQEKGYAIKNKNIDNVSIVNSVFEGSYQVKNFVNLSGTSNSISNCLIYDNGSIKTSNNAIMENIAFKNPKWEDKKLFIPSDKSPLLKENNGIANIGLQLKQ</sequence>
<dbReference type="Gene3D" id="2.160.20.10">
    <property type="entry name" value="Single-stranded right-handed beta-helix, Pectin lyase-like"/>
    <property type="match status" value="2"/>
</dbReference>
<dbReference type="STRING" id="593133.SAMN04488006_1247"/>
<dbReference type="RefSeq" id="WP_090223788.1">
    <property type="nucleotide sequence ID" value="NZ_FOZP01000002.1"/>
</dbReference>
<dbReference type="InterPro" id="IPR039513">
    <property type="entry name" value="PL-6"/>
</dbReference>
<evidence type="ECO:0000313" key="2">
    <source>
        <dbReference type="EMBL" id="SFS42143.1"/>
    </source>
</evidence>
<dbReference type="InterPro" id="IPR006626">
    <property type="entry name" value="PbH1"/>
</dbReference>
<evidence type="ECO:0000256" key="1">
    <source>
        <dbReference type="SAM" id="SignalP"/>
    </source>
</evidence>
<evidence type="ECO:0000313" key="3">
    <source>
        <dbReference type="Proteomes" id="UP000199312"/>
    </source>
</evidence>
<feature type="signal peptide" evidence="1">
    <location>
        <begin position="1"/>
        <end position="20"/>
    </location>
</feature>
<dbReference type="Pfam" id="PF14592">
    <property type="entry name" value="Chondroitinas_B"/>
    <property type="match status" value="1"/>
</dbReference>
<dbReference type="SMART" id="SM00710">
    <property type="entry name" value="PbH1"/>
    <property type="match status" value="8"/>
</dbReference>
<proteinExistence type="predicted"/>
<dbReference type="GO" id="GO:0016829">
    <property type="term" value="F:lyase activity"/>
    <property type="evidence" value="ECO:0007669"/>
    <property type="project" value="UniProtKB-KW"/>
</dbReference>
<keyword evidence="1" id="KW-0732">Signal</keyword>
<dbReference type="Proteomes" id="UP000199312">
    <property type="component" value="Unassembled WGS sequence"/>
</dbReference>
<gene>
    <name evidence="2" type="ORF">SAMN04488006_1247</name>
</gene>
<dbReference type="SMR" id="A0A1I6PPJ0"/>
<dbReference type="AlphaFoldDB" id="A0A1I6PPJ0"/>